<dbReference type="Proteomes" id="UP000694853">
    <property type="component" value="Unplaced"/>
</dbReference>
<evidence type="ECO:0000259" key="4">
    <source>
        <dbReference type="Pfam" id="PF18052"/>
    </source>
</evidence>
<keyword evidence="5" id="KW-1185">Reference proteome</keyword>
<dbReference type="Pfam" id="PF18052">
    <property type="entry name" value="Rx_N"/>
    <property type="match status" value="1"/>
</dbReference>
<dbReference type="GeneID" id="113855650"/>
<evidence type="ECO:0000256" key="2">
    <source>
        <dbReference type="ARBA" id="ARBA00022741"/>
    </source>
</evidence>
<sequence length="152" mass="17583">MLEITKSLRQQDLLLINKVKITLLSIQAVLTDAEEKQFSNATVKEWLDMVRGAVCDVEDLLDEINTSFTMPSQRRDEYQSETFIGKMRYFLESHFKYANTLNSLHLDSVKVALYIEGLLMGKITMISSPYCKQIYEKIAHIPTKFIDLKLVE</sequence>
<reference evidence="6" key="2">
    <citation type="submission" date="2025-08" db="UniProtKB">
        <authorList>
            <consortium name="RefSeq"/>
        </authorList>
    </citation>
    <scope>IDENTIFICATION</scope>
    <source>
        <tissue evidence="6">Young leaves</tissue>
    </source>
</reference>
<proteinExistence type="predicted"/>
<organism evidence="5 6">
    <name type="scientific">Abrus precatorius</name>
    <name type="common">Indian licorice</name>
    <name type="synonym">Glycine abrus</name>
    <dbReference type="NCBI Taxonomy" id="3816"/>
    <lineage>
        <taxon>Eukaryota</taxon>
        <taxon>Viridiplantae</taxon>
        <taxon>Streptophyta</taxon>
        <taxon>Embryophyta</taxon>
        <taxon>Tracheophyta</taxon>
        <taxon>Spermatophyta</taxon>
        <taxon>Magnoliopsida</taxon>
        <taxon>eudicotyledons</taxon>
        <taxon>Gunneridae</taxon>
        <taxon>Pentapetalae</taxon>
        <taxon>rosids</taxon>
        <taxon>fabids</taxon>
        <taxon>Fabales</taxon>
        <taxon>Fabaceae</taxon>
        <taxon>Papilionoideae</taxon>
        <taxon>50 kb inversion clade</taxon>
        <taxon>NPAAA clade</taxon>
        <taxon>indigoferoid/millettioid clade</taxon>
        <taxon>Abreae</taxon>
        <taxon>Abrus</taxon>
    </lineage>
</organism>
<dbReference type="Gene3D" id="1.20.5.4130">
    <property type="match status" value="1"/>
</dbReference>
<keyword evidence="2" id="KW-0547">Nucleotide-binding</keyword>
<reference evidence="5" key="1">
    <citation type="journal article" date="2019" name="Toxins">
        <title>Detection of Abrin-Like and Prepropulchellin-Like Toxin Genes and Transcripts Using Whole Genome Sequencing and Full-Length Transcript Sequencing of Abrus precatorius.</title>
        <authorList>
            <person name="Hovde B.T."/>
            <person name="Daligault H.E."/>
            <person name="Hanschen E.R."/>
            <person name="Kunde Y.A."/>
            <person name="Johnson M.B."/>
            <person name="Starkenburg S.R."/>
            <person name="Johnson S.L."/>
        </authorList>
    </citation>
    <scope>NUCLEOTIDE SEQUENCE [LARGE SCALE GENOMIC DNA]</scope>
</reference>
<dbReference type="OrthoDB" id="1743675at2759"/>
<keyword evidence="1" id="KW-0677">Repeat</keyword>
<dbReference type="RefSeq" id="XP_027343080.1">
    <property type="nucleotide sequence ID" value="XM_027487279.1"/>
</dbReference>
<evidence type="ECO:0000313" key="6">
    <source>
        <dbReference type="RefSeq" id="XP_027343080.1"/>
    </source>
</evidence>
<protein>
    <submittedName>
        <fullName evidence="6">Uncharacterized protein LOC113855650</fullName>
    </submittedName>
</protein>
<dbReference type="GO" id="GO:0000166">
    <property type="term" value="F:nucleotide binding"/>
    <property type="evidence" value="ECO:0007669"/>
    <property type="project" value="UniProtKB-KW"/>
</dbReference>
<keyword evidence="3" id="KW-0611">Plant defense</keyword>
<gene>
    <name evidence="6" type="primary">LOC113855650</name>
</gene>
<dbReference type="KEGG" id="aprc:113855650"/>
<accession>A0A8B8KGY8</accession>
<dbReference type="GO" id="GO:0006952">
    <property type="term" value="P:defense response"/>
    <property type="evidence" value="ECO:0007669"/>
    <property type="project" value="UniProtKB-KW"/>
</dbReference>
<dbReference type="InterPro" id="IPR041118">
    <property type="entry name" value="Rx_N"/>
</dbReference>
<evidence type="ECO:0000313" key="5">
    <source>
        <dbReference type="Proteomes" id="UP000694853"/>
    </source>
</evidence>
<name>A0A8B8KGY8_ABRPR</name>
<dbReference type="AlphaFoldDB" id="A0A8B8KGY8"/>
<evidence type="ECO:0000256" key="3">
    <source>
        <dbReference type="ARBA" id="ARBA00022821"/>
    </source>
</evidence>
<feature type="domain" description="Disease resistance N-terminal" evidence="4">
    <location>
        <begin position="16"/>
        <end position="69"/>
    </location>
</feature>
<evidence type="ECO:0000256" key="1">
    <source>
        <dbReference type="ARBA" id="ARBA00022737"/>
    </source>
</evidence>